<dbReference type="PANTHER" id="PTHR37535">
    <property type="entry name" value="FLUG DOMAIN PROTEIN"/>
    <property type="match status" value="1"/>
</dbReference>
<gene>
    <name evidence="1" type="ORF">ARMOST_03787</name>
</gene>
<dbReference type="EMBL" id="FUEG01000002">
    <property type="protein sequence ID" value="SJL00474.1"/>
    <property type="molecule type" value="Genomic_DNA"/>
</dbReference>
<evidence type="ECO:0000313" key="2">
    <source>
        <dbReference type="Proteomes" id="UP000219338"/>
    </source>
</evidence>
<dbReference type="Pfam" id="PF11917">
    <property type="entry name" value="DUF3435"/>
    <property type="match status" value="2"/>
</dbReference>
<dbReference type="OrthoDB" id="3066916at2759"/>
<dbReference type="AlphaFoldDB" id="A0A284QVG4"/>
<dbReference type="STRING" id="47428.A0A284QVG4"/>
<keyword evidence="2" id="KW-1185">Reference proteome</keyword>
<accession>A0A284QVG4</accession>
<organism evidence="1 2">
    <name type="scientific">Armillaria ostoyae</name>
    <name type="common">Armillaria root rot fungus</name>
    <dbReference type="NCBI Taxonomy" id="47428"/>
    <lineage>
        <taxon>Eukaryota</taxon>
        <taxon>Fungi</taxon>
        <taxon>Dikarya</taxon>
        <taxon>Basidiomycota</taxon>
        <taxon>Agaricomycotina</taxon>
        <taxon>Agaricomycetes</taxon>
        <taxon>Agaricomycetidae</taxon>
        <taxon>Agaricales</taxon>
        <taxon>Marasmiineae</taxon>
        <taxon>Physalacriaceae</taxon>
        <taxon>Armillaria</taxon>
    </lineage>
</organism>
<protein>
    <submittedName>
        <fullName evidence="1">Uncharacterized protein</fullName>
    </submittedName>
</protein>
<reference evidence="2" key="1">
    <citation type="journal article" date="2017" name="Nat. Ecol. Evol.">
        <title>Genome expansion and lineage-specific genetic innovations in the forest pathogenic fungi Armillaria.</title>
        <authorList>
            <person name="Sipos G."/>
            <person name="Prasanna A.N."/>
            <person name="Walter M.C."/>
            <person name="O'Connor E."/>
            <person name="Balint B."/>
            <person name="Krizsan K."/>
            <person name="Kiss B."/>
            <person name="Hess J."/>
            <person name="Varga T."/>
            <person name="Slot J."/>
            <person name="Riley R."/>
            <person name="Boka B."/>
            <person name="Rigling D."/>
            <person name="Barry K."/>
            <person name="Lee J."/>
            <person name="Mihaltcheva S."/>
            <person name="LaButti K."/>
            <person name="Lipzen A."/>
            <person name="Waldron R."/>
            <person name="Moloney N.M."/>
            <person name="Sperisen C."/>
            <person name="Kredics L."/>
            <person name="Vagvoelgyi C."/>
            <person name="Patrignani A."/>
            <person name="Fitzpatrick D."/>
            <person name="Nagy I."/>
            <person name="Doyle S."/>
            <person name="Anderson J.B."/>
            <person name="Grigoriev I.V."/>
            <person name="Gueldener U."/>
            <person name="Muensterkoetter M."/>
            <person name="Nagy L.G."/>
        </authorList>
    </citation>
    <scope>NUCLEOTIDE SEQUENCE [LARGE SCALE GENOMIC DNA]</scope>
    <source>
        <strain evidence="2">C18/9</strain>
    </source>
</reference>
<dbReference type="InterPro" id="IPR021842">
    <property type="entry name" value="DUF3435"/>
</dbReference>
<dbReference type="Proteomes" id="UP000219338">
    <property type="component" value="Unassembled WGS sequence"/>
</dbReference>
<sequence length="499" mass="56658">MPISEGRISPEERRKRRLTANPAVNETYQQLVVGVTFFPKPALLPTGTINALCACGQRAAPISWKRAIRTAWSSQRRLYPAHRRLDHLDQMDGYIVPRRYAITQIPAETKLQVSAFLKSDQLEAIAPLTTTCRKNIASNIDITIITDTAWRGQLRFYTNGMRIQFVFVTALLAMSGDRPGAVIEAQSYRGTNQALKWKDIKWVVVPNPSDPQHPHVHAVIRGTILKGFRLTTTLNSANSFSTPNPTSTVPFVPFPLLCSSIPPEHIHHPSTRPEVADLPAVRAEEYIDQTWSISASQALRYEAYMDKLQMIAKMEGMYPRYKVTPYCIWRGALEHFKRDLPDDVRERMSGHVPMSQKFFKDYQSTLIRADLGAVLHKRDKNIQVTNAVKRSMAMSANRDVNAPLRLSLAGTQKLYDEPELAQLRDKEAELDKEYIRRSQQERVEFFDNASKRQLLGVAPWKPIAMNLTRETSPTANTLSFAPSTTLRLLGAYPVYWVQE</sequence>
<name>A0A284QVG4_ARMOS</name>
<evidence type="ECO:0000313" key="1">
    <source>
        <dbReference type="EMBL" id="SJL00474.1"/>
    </source>
</evidence>
<proteinExistence type="predicted"/>
<dbReference type="PANTHER" id="PTHR37535:SF3">
    <property type="entry name" value="FLUG DOMAIN-CONTAINING PROTEIN"/>
    <property type="match status" value="1"/>
</dbReference>